<accession>U4UP03</accession>
<evidence type="ECO:0000259" key="8">
    <source>
        <dbReference type="Pfam" id="PF13359"/>
    </source>
</evidence>
<evidence type="ECO:0000256" key="6">
    <source>
        <dbReference type="ARBA" id="ARBA00022801"/>
    </source>
</evidence>
<name>U4UP03_DENPD</name>
<evidence type="ECO:0000256" key="2">
    <source>
        <dbReference type="ARBA" id="ARBA00004123"/>
    </source>
</evidence>
<dbReference type="InterPro" id="IPR045249">
    <property type="entry name" value="HARBI1-like"/>
</dbReference>
<keyword evidence="4" id="KW-0540">Nuclease</keyword>
<dbReference type="STRING" id="77166.U4UP03"/>
<dbReference type="GO" id="GO:0005634">
    <property type="term" value="C:nucleus"/>
    <property type="evidence" value="ECO:0007669"/>
    <property type="project" value="UniProtKB-SubCell"/>
</dbReference>
<comment type="subcellular location">
    <subcellularLocation>
        <location evidence="2">Nucleus</location>
    </subcellularLocation>
</comment>
<protein>
    <recommendedName>
        <fullName evidence="8">DDE Tnp4 domain-containing protein</fullName>
    </recommendedName>
</protein>
<dbReference type="AlphaFoldDB" id="U4UP03"/>
<dbReference type="GO" id="GO:0016787">
    <property type="term" value="F:hydrolase activity"/>
    <property type="evidence" value="ECO:0007669"/>
    <property type="project" value="UniProtKB-KW"/>
</dbReference>
<dbReference type="OrthoDB" id="8193938at2759"/>
<dbReference type="InterPro" id="IPR027806">
    <property type="entry name" value="HARBI1_dom"/>
</dbReference>
<comment type="cofactor">
    <cofactor evidence="1">
        <name>a divalent metal cation</name>
        <dbReference type="ChEBI" id="CHEBI:60240"/>
    </cofactor>
</comment>
<feature type="non-terminal residue" evidence="9">
    <location>
        <position position="1"/>
    </location>
</feature>
<proteinExistence type="inferred from homology"/>
<evidence type="ECO:0000313" key="9">
    <source>
        <dbReference type="EMBL" id="ERL91765.1"/>
    </source>
</evidence>
<reference evidence="9 10" key="1">
    <citation type="journal article" date="2013" name="Genome Biol.">
        <title>Draft genome of the mountain pine beetle, Dendroctonus ponderosae Hopkins, a major forest pest.</title>
        <authorList>
            <person name="Keeling C.I."/>
            <person name="Yuen M.M."/>
            <person name="Liao N.Y."/>
            <person name="Docking T.R."/>
            <person name="Chan S.K."/>
            <person name="Taylor G.A."/>
            <person name="Palmquist D.L."/>
            <person name="Jackman S.D."/>
            <person name="Nguyen A."/>
            <person name="Li M."/>
            <person name="Henderson H."/>
            <person name="Janes J.K."/>
            <person name="Zhao Y."/>
            <person name="Pandoh P."/>
            <person name="Moore R."/>
            <person name="Sperling F.A."/>
            <person name="Huber D.P."/>
            <person name="Birol I."/>
            <person name="Jones S.J."/>
            <person name="Bohlmann J."/>
        </authorList>
    </citation>
    <scope>NUCLEOTIDE SEQUENCE</scope>
</reference>
<evidence type="ECO:0000313" key="10">
    <source>
        <dbReference type="Proteomes" id="UP000030742"/>
    </source>
</evidence>
<dbReference type="PANTHER" id="PTHR22930">
    <property type="match status" value="1"/>
</dbReference>
<organism evidence="9 10">
    <name type="scientific">Dendroctonus ponderosae</name>
    <name type="common">Mountain pine beetle</name>
    <dbReference type="NCBI Taxonomy" id="77166"/>
    <lineage>
        <taxon>Eukaryota</taxon>
        <taxon>Metazoa</taxon>
        <taxon>Ecdysozoa</taxon>
        <taxon>Arthropoda</taxon>
        <taxon>Hexapoda</taxon>
        <taxon>Insecta</taxon>
        <taxon>Pterygota</taxon>
        <taxon>Neoptera</taxon>
        <taxon>Endopterygota</taxon>
        <taxon>Coleoptera</taxon>
        <taxon>Polyphaga</taxon>
        <taxon>Cucujiformia</taxon>
        <taxon>Curculionidae</taxon>
        <taxon>Scolytinae</taxon>
        <taxon>Dendroctonus</taxon>
    </lineage>
</organism>
<keyword evidence="5" id="KW-0479">Metal-binding</keyword>
<dbReference type="EMBL" id="KB632301">
    <property type="protein sequence ID" value="ERL91765.1"/>
    <property type="molecule type" value="Genomic_DNA"/>
</dbReference>
<keyword evidence="7" id="KW-0539">Nucleus</keyword>
<evidence type="ECO:0000256" key="1">
    <source>
        <dbReference type="ARBA" id="ARBA00001968"/>
    </source>
</evidence>
<sequence length="267" mass="30494">VLVTLRFYATGSYQEITGSNIFTAISQPCVSRCITEVTDSLNQPNIFNDWVKFPETIQEMESLRRRSANSVIGLADCTHVAIAAPTGNEYPEHIYVNRKHYHSINVQLICNEKLEIMNVDGRFQGSCHYMHIWKQNRVAGIVESVYRQNTSNVFYLLGYSVNVAEERFDSRIKAVRSGIEKCNGVLKNRFRCLLKHRVLHYRPDRAGKIINACVVLHNMCVKTNMSETEENPIEGADLLKLSNMERSNDPRLVNPDPLISMIINVVF</sequence>
<dbReference type="Proteomes" id="UP000030742">
    <property type="component" value="Unassembled WGS sequence"/>
</dbReference>
<evidence type="ECO:0000256" key="7">
    <source>
        <dbReference type="ARBA" id="ARBA00023242"/>
    </source>
</evidence>
<gene>
    <name evidence="9" type="ORF">D910_09091</name>
</gene>
<feature type="domain" description="DDE Tnp4" evidence="8">
    <location>
        <begin position="76"/>
        <end position="218"/>
    </location>
</feature>
<keyword evidence="6" id="KW-0378">Hydrolase</keyword>
<evidence type="ECO:0000256" key="4">
    <source>
        <dbReference type="ARBA" id="ARBA00022722"/>
    </source>
</evidence>
<dbReference type="Pfam" id="PF13359">
    <property type="entry name" value="DDE_Tnp_4"/>
    <property type="match status" value="1"/>
</dbReference>
<evidence type="ECO:0000256" key="3">
    <source>
        <dbReference type="ARBA" id="ARBA00006958"/>
    </source>
</evidence>
<dbReference type="PANTHER" id="PTHR22930:SF289">
    <property type="entry name" value="DDE TNP4 DOMAIN-CONTAINING PROTEIN-RELATED"/>
    <property type="match status" value="1"/>
</dbReference>
<evidence type="ECO:0000256" key="5">
    <source>
        <dbReference type="ARBA" id="ARBA00022723"/>
    </source>
</evidence>
<comment type="similarity">
    <text evidence="3">Belongs to the HARBI1 family.</text>
</comment>
<dbReference type="GO" id="GO:0046872">
    <property type="term" value="F:metal ion binding"/>
    <property type="evidence" value="ECO:0007669"/>
    <property type="project" value="UniProtKB-KW"/>
</dbReference>
<dbReference type="GO" id="GO:0004518">
    <property type="term" value="F:nuclease activity"/>
    <property type="evidence" value="ECO:0007669"/>
    <property type="project" value="UniProtKB-KW"/>
</dbReference>